<comment type="function">
    <text evidence="12 13">The coatomer is a cytosolic protein complex that binds to dilysine motifs and reversibly associates with Golgi non-clathrin-coated vesicles, which further mediate biosynthetic protein transport from the ER, via the Golgi up to the trans Golgi network. Coatomer complex is required for budding from Golgi membranes, and is essential for the retrograde Golgi-to-ER transport of dilysine-tagged proteins.</text>
</comment>
<evidence type="ECO:0000256" key="2">
    <source>
        <dbReference type="ARBA" id="ARBA00010720"/>
    </source>
</evidence>
<dbReference type="Pfam" id="PF08752">
    <property type="entry name" value="COP-gamma_platf"/>
    <property type="match status" value="1"/>
</dbReference>
<evidence type="ECO:0000259" key="16">
    <source>
        <dbReference type="Pfam" id="PF08752"/>
    </source>
</evidence>
<keyword evidence="6" id="KW-0677">Repeat</keyword>
<feature type="region of interest" description="Disordered" evidence="14">
    <location>
        <begin position="590"/>
        <end position="615"/>
    </location>
</feature>
<reference evidence="18 19" key="1">
    <citation type="submission" date="2024-01" db="EMBL/GenBank/DDBJ databases">
        <authorList>
            <person name="Waweru B."/>
        </authorList>
    </citation>
    <scope>NUCLEOTIDE SEQUENCE [LARGE SCALE GENOMIC DNA]</scope>
</reference>
<dbReference type="GO" id="GO:0005793">
    <property type="term" value="C:endoplasmic reticulum-Golgi intermediate compartment"/>
    <property type="evidence" value="ECO:0007669"/>
    <property type="project" value="TreeGrafter"/>
</dbReference>
<evidence type="ECO:0000256" key="3">
    <source>
        <dbReference type="ARBA" id="ARBA00011775"/>
    </source>
</evidence>
<keyword evidence="7 13" id="KW-0931">ER-Golgi transport</keyword>
<comment type="caution">
    <text evidence="18">The sequence shown here is derived from an EMBL/GenBank/DDBJ whole genome shotgun (WGS) entry which is preliminary data.</text>
</comment>
<evidence type="ECO:0000256" key="1">
    <source>
        <dbReference type="ARBA" id="ARBA00004255"/>
    </source>
</evidence>
<dbReference type="GO" id="GO:0006888">
    <property type="term" value="P:endoplasmic reticulum to Golgi vesicle-mediated transport"/>
    <property type="evidence" value="ECO:0007669"/>
    <property type="project" value="TreeGrafter"/>
</dbReference>
<keyword evidence="10 13" id="KW-0472">Membrane</keyword>
<dbReference type="Proteomes" id="UP001314170">
    <property type="component" value="Unassembled WGS sequence"/>
</dbReference>
<evidence type="ECO:0000259" key="15">
    <source>
        <dbReference type="Pfam" id="PF01602"/>
    </source>
</evidence>
<evidence type="ECO:0000256" key="10">
    <source>
        <dbReference type="ARBA" id="ARBA00023136"/>
    </source>
</evidence>
<dbReference type="Pfam" id="PF16381">
    <property type="entry name" value="Coatomer_g_Cpla"/>
    <property type="match status" value="1"/>
</dbReference>
<dbReference type="SUPFAM" id="SSF49348">
    <property type="entry name" value="Clathrin adaptor appendage domain"/>
    <property type="match status" value="1"/>
</dbReference>
<evidence type="ECO:0000256" key="4">
    <source>
        <dbReference type="ARBA" id="ARBA00022448"/>
    </source>
</evidence>
<feature type="domain" description="Coatomer subunit gamma C-terminal" evidence="17">
    <location>
        <begin position="769"/>
        <end position="883"/>
    </location>
</feature>
<keyword evidence="11 13" id="KW-0968">Cytoplasmic vesicle</keyword>
<keyword evidence="8 13" id="KW-0653">Protein transport</keyword>
<evidence type="ECO:0000256" key="14">
    <source>
        <dbReference type="SAM" id="MobiDB-lite"/>
    </source>
</evidence>
<organism evidence="18 19">
    <name type="scientific">Dovyalis caffra</name>
    <dbReference type="NCBI Taxonomy" id="77055"/>
    <lineage>
        <taxon>Eukaryota</taxon>
        <taxon>Viridiplantae</taxon>
        <taxon>Streptophyta</taxon>
        <taxon>Embryophyta</taxon>
        <taxon>Tracheophyta</taxon>
        <taxon>Spermatophyta</taxon>
        <taxon>Magnoliopsida</taxon>
        <taxon>eudicotyledons</taxon>
        <taxon>Gunneridae</taxon>
        <taxon>Pentapetalae</taxon>
        <taxon>rosids</taxon>
        <taxon>fabids</taxon>
        <taxon>Malpighiales</taxon>
        <taxon>Salicaceae</taxon>
        <taxon>Flacourtieae</taxon>
        <taxon>Dovyalis</taxon>
    </lineage>
</organism>
<comment type="similarity">
    <text evidence="2 13">Belongs to the COPG family.</text>
</comment>
<keyword evidence="4 13" id="KW-0813">Transport</keyword>
<dbReference type="Gene3D" id="2.60.40.1480">
    <property type="entry name" value="Coatomer, gamma subunit, appendage domain"/>
    <property type="match status" value="1"/>
</dbReference>
<evidence type="ECO:0000256" key="12">
    <source>
        <dbReference type="ARBA" id="ARBA00025536"/>
    </source>
</evidence>
<dbReference type="AlphaFoldDB" id="A0AAV1R6V8"/>
<keyword evidence="19" id="KW-1185">Reference proteome</keyword>
<comment type="subunit">
    <text evidence="3">Oligomeric complex that consists of at least the alpha, beta, beta', gamma, delta, epsilon and zeta subunits.</text>
</comment>
<dbReference type="GO" id="GO:0009306">
    <property type="term" value="P:protein secretion"/>
    <property type="evidence" value="ECO:0007669"/>
    <property type="project" value="TreeGrafter"/>
</dbReference>
<dbReference type="InterPro" id="IPR002553">
    <property type="entry name" value="Clathrin/coatomer_adapt-like_N"/>
</dbReference>
<feature type="domain" description="Coatomer gamma subunit appendage Ig-like subdomain" evidence="16">
    <location>
        <begin position="621"/>
        <end position="766"/>
    </location>
</feature>
<evidence type="ECO:0000256" key="8">
    <source>
        <dbReference type="ARBA" id="ARBA00022927"/>
    </source>
</evidence>
<dbReference type="SUPFAM" id="SSF55711">
    <property type="entry name" value="Subdomain of clathrin and coatomer appendage domain"/>
    <property type="match status" value="1"/>
</dbReference>
<name>A0AAV1R6V8_9ROSI</name>
<dbReference type="FunFam" id="2.60.40.1480:FF:000002">
    <property type="entry name" value="Coatomer subunit gamma"/>
    <property type="match status" value="1"/>
</dbReference>
<dbReference type="FunFam" id="1.25.10.10:FF:000078">
    <property type="entry name" value="Coatomer subunit gamma"/>
    <property type="match status" value="1"/>
</dbReference>
<evidence type="ECO:0000256" key="5">
    <source>
        <dbReference type="ARBA" id="ARBA00022490"/>
    </source>
</evidence>
<evidence type="ECO:0000256" key="13">
    <source>
        <dbReference type="PIRNR" id="PIRNR037093"/>
    </source>
</evidence>
<evidence type="ECO:0000256" key="6">
    <source>
        <dbReference type="ARBA" id="ARBA00022737"/>
    </source>
</evidence>
<dbReference type="GO" id="GO:0005198">
    <property type="term" value="F:structural molecule activity"/>
    <property type="evidence" value="ECO:0007669"/>
    <property type="project" value="InterPro"/>
</dbReference>
<dbReference type="GO" id="GO:0030126">
    <property type="term" value="C:COPI vesicle coat"/>
    <property type="evidence" value="ECO:0007669"/>
    <property type="project" value="InterPro"/>
</dbReference>
<dbReference type="InterPro" id="IPR013040">
    <property type="entry name" value="Coatomer_gsu_app_Ig-like_dom"/>
</dbReference>
<dbReference type="InterPro" id="IPR037067">
    <property type="entry name" value="Coatomer_gsu_app_sf"/>
</dbReference>
<keyword evidence="9 13" id="KW-0333">Golgi apparatus</keyword>
<dbReference type="EMBL" id="CAWUPB010000913">
    <property type="protein sequence ID" value="CAK7329712.1"/>
    <property type="molecule type" value="Genomic_DNA"/>
</dbReference>
<dbReference type="Pfam" id="PF01602">
    <property type="entry name" value="Adaptin_N"/>
    <property type="match status" value="1"/>
</dbReference>
<feature type="compositionally biased region" description="Low complexity" evidence="14">
    <location>
        <begin position="603"/>
        <end position="615"/>
    </location>
</feature>
<evidence type="ECO:0000256" key="11">
    <source>
        <dbReference type="ARBA" id="ARBA00023329"/>
    </source>
</evidence>
<evidence type="ECO:0000256" key="9">
    <source>
        <dbReference type="ARBA" id="ARBA00023034"/>
    </source>
</evidence>
<dbReference type="SUPFAM" id="SSF48371">
    <property type="entry name" value="ARM repeat"/>
    <property type="match status" value="1"/>
</dbReference>
<dbReference type="InterPro" id="IPR032154">
    <property type="entry name" value="Coatomer_g_Cpla"/>
</dbReference>
<dbReference type="FunFam" id="1.25.10.10:FF:000071">
    <property type="entry name" value="Coatomer subunit gamma"/>
    <property type="match status" value="1"/>
</dbReference>
<gene>
    <name evidence="18" type="ORF">DCAF_LOCUS7469</name>
</gene>
<keyword evidence="5 13" id="KW-0963">Cytoplasm</keyword>
<accession>A0AAV1R6V8</accession>
<dbReference type="GO" id="GO:0005783">
    <property type="term" value="C:endoplasmic reticulum"/>
    <property type="evidence" value="ECO:0007669"/>
    <property type="project" value="TreeGrafter"/>
</dbReference>
<dbReference type="InterPro" id="IPR016024">
    <property type="entry name" value="ARM-type_fold"/>
</dbReference>
<dbReference type="PANTHER" id="PTHR10261:SF0">
    <property type="entry name" value="COATOMER SUBUNIT GAMMA-2"/>
    <property type="match status" value="1"/>
</dbReference>
<dbReference type="PIRSF" id="PIRSF037093">
    <property type="entry name" value="Coatomer_gamma_subunit"/>
    <property type="match status" value="1"/>
</dbReference>
<dbReference type="GO" id="GO:0006886">
    <property type="term" value="P:intracellular protein transport"/>
    <property type="evidence" value="ECO:0007669"/>
    <property type="project" value="InterPro"/>
</dbReference>
<proteinExistence type="inferred from homology"/>
<evidence type="ECO:0000256" key="7">
    <source>
        <dbReference type="ARBA" id="ARBA00022892"/>
    </source>
</evidence>
<evidence type="ECO:0000313" key="19">
    <source>
        <dbReference type="Proteomes" id="UP001314170"/>
    </source>
</evidence>
<dbReference type="FunFam" id="3.30.310.10:FF:000011">
    <property type="entry name" value="Coatomer subunit gamma"/>
    <property type="match status" value="1"/>
</dbReference>
<dbReference type="InterPro" id="IPR017106">
    <property type="entry name" value="Coatomer_gsu"/>
</dbReference>
<protein>
    <recommendedName>
        <fullName evidence="13">Coatomer subunit gamma</fullName>
    </recommendedName>
</protein>
<dbReference type="InterPro" id="IPR012295">
    <property type="entry name" value="TBP_dom_sf"/>
</dbReference>
<feature type="domain" description="Clathrin/coatomer adaptor adaptin-like N-terminal" evidence="15">
    <location>
        <begin position="27"/>
        <end position="539"/>
    </location>
</feature>
<dbReference type="InterPro" id="IPR013041">
    <property type="entry name" value="Clathrin_app_Ig-like_sf"/>
</dbReference>
<dbReference type="GO" id="GO:0006891">
    <property type="term" value="P:intra-Golgi vesicle-mediated transport"/>
    <property type="evidence" value="ECO:0007669"/>
    <property type="project" value="TreeGrafter"/>
</dbReference>
<evidence type="ECO:0000313" key="18">
    <source>
        <dbReference type="EMBL" id="CAK7329712.1"/>
    </source>
</evidence>
<dbReference type="GO" id="GO:0000139">
    <property type="term" value="C:Golgi membrane"/>
    <property type="evidence" value="ECO:0007669"/>
    <property type="project" value="UniProtKB-SubCell"/>
</dbReference>
<dbReference type="Gene3D" id="1.25.10.10">
    <property type="entry name" value="Leucine-rich Repeat Variant"/>
    <property type="match status" value="1"/>
</dbReference>
<sequence>MAQPLVKKDDDRDDEAEYSPFLGIEKGAVLQEARVFNDPQLDPRRCSQVITKLLYLLNQGDSFTKVEATEVFFSVTKLFQSKDLGLRRMVYLIIKELSPSADEVIIVTSSLMKDMNSKTDMYRANAIRVLCRITDGTLLTQIERYLKQAIVDKNPVVASAALVSGIHLLQTNPEIVKRWSNEVQEAVQSRAALVQFHALALLQQIRQNDRLAVSKLVTSLTRGTVRSPLAQCLLIRYTSQVIRESPNTHTGDRPFYDFLESCLRHKAEMVIFEAARAITELSGVTSRELTPAITVLQLFLSSSKPVLRFAAVRTLNKVAMTHPMAVTNCNIDMESLISDQNRSIATLAITTLLKTGNESSVDRLMKQITNFMSDIADEFKIVVVEAIRSLCLKFPLKYRSLMNFLSNILREEGGFEYKKAIVDSIVILIRDIPEAKESGLLHLCEFIEDCEFTYLSTQILHFLGIEGPKTTDPSKYIRYIYNRVHLENATVRAAAVSTLAKFGAMVDALKPRVFVLLRRCIFDSDDEVRDRATLYLNTLGGDGEVVETNKDAKTFLFGALDIPLVNLETSLKNYEPSEAPFDIDSVPKEVKSQPLAEKKAPGKKPTGLGAPAAGPPSTVDAYERLLSSIPEFSDFGKLFKSSAPVELTEAETEYAVNVVKHIFDRHVVFQYNCTNTIPEQLLENVSVIVDASEADDFTEVASKPLRSLPYDTPGQTFMAFEKPEGITAVGKFSNVLRFIVKEVDPTTGEVEEDGVEDEYQLEDLEVVAADYMMKVGVANFRNAWESMGDDFERVDEYGLGPRESLAEAVSAVINLLGMQPCEGTEVVATNSRSHTCLLSGVFLGNVRVLARLQFGIDGSRGVAMKLAVRSEDEAVSDAIHEIVSCG</sequence>
<comment type="subcellular location">
    <subcellularLocation>
        <location evidence="13">Cytoplasm</location>
    </subcellularLocation>
    <subcellularLocation>
        <location evidence="1 13">Golgi apparatus membrane</location>
        <topology evidence="1 13">Peripheral membrane protein</topology>
        <orientation evidence="1 13">Cytoplasmic side</orientation>
    </subcellularLocation>
    <subcellularLocation>
        <location evidence="13">Cytoplasmic vesicle</location>
        <location evidence="13">COPI-coated vesicle membrane</location>
        <topology evidence="13">Peripheral membrane protein</topology>
        <orientation evidence="13">Cytoplasmic side</orientation>
    </subcellularLocation>
</comment>
<dbReference type="InterPro" id="IPR009028">
    <property type="entry name" value="Coatomer/calthrin_app_sub_C"/>
</dbReference>
<dbReference type="InterPro" id="IPR011989">
    <property type="entry name" value="ARM-like"/>
</dbReference>
<evidence type="ECO:0000259" key="17">
    <source>
        <dbReference type="Pfam" id="PF16381"/>
    </source>
</evidence>
<feature type="compositionally biased region" description="Basic and acidic residues" evidence="14">
    <location>
        <begin position="590"/>
        <end position="600"/>
    </location>
</feature>
<dbReference type="Gene3D" id="3.30.310.10">
    <property type="entry name" value="TATA-Binding Protein"/>
    <property type="match status" value="1"/>
</dbReference>
<dbReference type="PANTHER" id="PTHR10261">
    <property type="entry name" value="COATOMER SUBUNIT GAMMA"/>
    <property type="match status" value="1"/>
</dbReference>